<dbReference type="Gene3D" id="3.30.460.10">
    <property type="entry name" value="Beta Polymerase, domain 2"/>
    <property type="match status" value="1"/>
</dbReference>
<dbReference type="NCBIfam" id="TIGR00691">
    <property type="entry name" value="spoT_relA"/>
    <property type="match status" value="1"/>
</dbReference>
<dbReference type="SUPFAM" id="SSF81301">
    <property type="entry name" value="Nucleotidyltransferase"/>
    <property type="match status" value="1"/>
</dbReference>
<reference evidence="6" key="1">
    <citation type="submission" date="2017-09" db="EMBL/GenBank/DDBJ databases">
        <title>Depth-based differentiation of microbial function through sediment-hosted aquifers and enrichment of novel symbionts in the deep terrestrial subsurface.</title>
        <authorList>
            <person name="Probst A.J."/>
            <person name="Ladd B."/>
            <person name="Jarett J.K."/>
            <person name="Geller-Mcgrath D.E."/>
            <person name="Sieber C.M.K."/>
            <person name="Emerson J.B."/>
            <person name="Anantharaman K."/>
            <person name="Thomas B.C."/>
            <person name="Malmstrom R."/>
            <person name="Stieglmeier M."/>
            <person name="Klingl A."/>
            <person name="Woyke T."/>
            <person name="Ryan C.M."/>
            <person name="Banfield J.F."/>
        </authorList>
    </citation>
    <scope>NUCLEOTIDE SEQUENCE [LARGE SCALE GENOMIC DNA]</scope>
</reference>
<dbReference type="AlphaFoldDB" id="A0A2M7D617"/>
<dbReference type="FunFam" id="3.30.460.10:FF:000001">
    <property type="entry name" value="GTP pyrophosphokinase RelA"/>
    <property type="match status" value="1"/>
</dbReference>
<evidence type="ECO:0000313" key="5">
    <source>
        <dbReference type="EMBL" id="PIV38450.1"/>
    </source>
</evidence>
<dbReference type="CDD" id="cd01668">
    <property type="entry name" value="TGS_RSH"/>
    <property type="match status" value="1"/>
</dbReference>
<evidence type="ECO:0000313" key="6">
    <source>
        <dbReference type="Proteomes" id="UP000229247"/>
    </source>
</evidence>
<organism evidence="5 6">
    <name type="scientific">Candidatus Portnoybacteria bacterium CG02_land_8_20_14_3_00_45_8</name>
    <dbReference type="NCBI Taxonomy" id="1974807"/>
    <lineage>
        <taxon>Bacteria</taxon>
        <taxon>Candidatus Portnoyibacteriota</taxon>
    </lineage>
</organism>
<feature type="domain" description="TGS" evidence="4">
    <location>
        <begin position="403"/>
        <end position="464"/>
    </location>
</feature>
<sequence>MPQEQLQKILDKCKTSNPGCDLELIERAYNFAEEVHRGQKRLSGEPYIIHCLAAAEIIADLKIDSKTLAATLLHDVLDDGDDDKTIMEERERKLEKEFGKEIATLVKSVTKIGKIKYHGVERAVENLCKMFLAIAEDIRVILIKFADRLHNMRTLAAQPPEKQKRIALETLEIFAPLADRLGIGRIKGELEDLSFQYLMPGEYFWLVNQVHDQFEERERYLERITPDLKKELLKENIKPLQIFWRAKHYHSLYRKLKRYEMNLNRIYDLVALRIIVPTIEDCYATLGVIHKIWRPLPGRIKDYIALPKPNGYQSLHTTVFSQGGKITEIQIRTLQMHEEAERGIAAHWYYNEQKGLGTYIKRIFVPAPEKELKWIKQMQEWQKEMRESPEEFFQSLKIDFFKNRIFIFTPQGDVIDLPEGATPVDFAFHIHSEVGVHCQGARVDGKMVALDTSLQNGQVVEIITQKNARPSRDWLKFVRTHQAKDRIRQWLTRHQEKLSGIKETEEEVKKETPKQEPLRPISRPRVLKPIAEVAGDAKITTTLAKCCQPQPPQPIRGYITLNQRITVHRANCHNLAKIKDNSRLVDVRWKAE</sequence>
<dbReference type="PANTHER" id="PTHR21262">
    <property type="entry name" value="GUANOSINE-3',5'-BIS DIPHOSPHATE 3'-PYROPHOSPHOHYDROLASE"/>
    <property type="match status" value="1"/>
</dbReference>
<accession>A0A2M7D617</accession>
<dbReference type="FunFam" id="3.10.20.30:FF:000002">
    <property type="entry name" value="GTP pyrophosphokinase (RelA/SpoT)"/>
    <property type="match status" value="1"/>
</dbReference>
<dbReference type="SMART" id="SM00954">
    <property type="entry name" value="RelA_SpoT"/>
    <property type="match status" value="1"/>
</dbReference>
<dbReference type="SUPFAM" id="SSF81271">
    <property type="entry name" value="TGS-like"/>
    <property type="match status" value="1"/>
</dbReference>
<dbReference type="InterPro" id="IPR012675">
    <property type="entry name" value="Beta-grasp_dom_sf"/>
</dbReference>
<dbReference type="PROSITE" id="PS51831">
    <property type="entry name" value="HD"/>
    <property type="match status" value="1"/>
</dbReference>
<dbReference type="InterPro" id="IPR043519">
    <property type="entry name" value="NT_sf"/>
</dbReference>
<dbReference type="Proteomes" id="UP000229247">
    <property type="component" value="Unassembled WGS sequence"/>
</dbReference>
<feature type="domain" description="HD" evidence="3">
    <location>
        <begin position="47"/>
        <end position="152"/>
    </location>
</feature>
<dbReference type="Gene3D" id="1.10.3210.10">
    <property type="entry name" value="Hypothetical protein af1432"/>
    <property type="match status" value="1"/>
</dbReference>
<proteinExistence type="inferred from homology"/>
<dbReference type="Pfam" id="PF04607">
    <property type="entry name" value="RelA_SpoT"/>
    <property type="match status" value="1"/>
</dbReference>
<dbReference type="PROSITE" id="PS51880">
    <property type="entry name" value="TGS"/>
    <property type="match status" value="1"/>
</dbReference>
<dbReference type="InterPro" id="IPR007685">
    <property type="entry name" value="RelA_SpoT"/>
</dbReference>
<dbReference type="GO" id="GO:0015969">
    <property type="term" value="P:guanosine tetraphosphate metabolic process"/>
    <property type="evidence" value="ECO:0007669"/>
    <property type="project" value="InterPro"/>
</dbReference>
<dbReference type="PANTHER" id="PTHR21262:SF31">
    <property type="entry name" value="GTP PYROPHOSPHOKINASE"/>
    <property type="match status" value="1"/>
</dbReference>
<protein>
    <recommendedName>
        <fullName evidence="7">(P)ppGpp synthetase</fullName>
    </recommendedName>
</protein>
<evidence type="ECO:0000259" key="3">
    <source>
        <dbReference type="PROSITE" id="PS51831"/>
    </source>
</evidence>
<dbReference type="EMBL" id="PEUE01000047">
    <property type="protein sequence ID" value="PIV38450.1"/>
    <property type="molecule type" value="Genomic_DNA"/>
</dbReference>
<dbReference type="InterPro" id="IPR006674">
    <property type="entry name" value="HD_domain"/>
</dbReference>
<dbReference type="Gene3D" id="3.10.20.30">
    <property type="match status" value="1"/>
</dbReference>
<dbReference type="CDD" id="cd05399">
    <property type="entry name" value="NT_Rel-Spo_like"/>
    <property type="match status" value="1"/>
</dbReference>
<evidence type="ECO:0000259" key="4">
    <source>
        <dbReference type="PROSITE" id="PS51880"/>
    </source>
</evidence>
<gene>
    <name evidence="5" type="ORF">COS30_01990</name>
</gene>
<comment type="pathway">
    <text evidence="1">Purine metabolism.</text>
</comment>
<dbReference type="InterPro" id="IPR003607">
    <property type="entry name" value="HD/PDEase_dom"/>
</dbReference>
<dbReference type="FunFam" id="1.10.3210.10:FF:000001">
    <property type="entry name" value="GTP pyrophosphokinase RelA"/>
    <property type="match status" value="1"/>
</dbReference>
<comment type="caution">
    <text evidence="5">The sequence shown here is derived from an EMBL/GenBank/DDBJ whole genome shotgun (WGS) entry which is preliminary data.</text>
</comment>
<name>A0A2M7D617_9BACT</name>
<dbReference type="SUPFAM" id="SSF109604">
    <property type="entry name" value="HD-domain/PDEase-like"/>
    <property type="match status" value="1"/>
</dbReference>
<dbReference type="InterPro" id="IPR012676">
    <property type="entry name" value="TGS-like"/>
</dbReference>
<evidence type="ECO:0000256" key="2">
    <source>
        <dbReference type="RuleBase" id="RU003847"/>
    </source>
</evidence>
<dbReference type="Pfam" id="PF02824">
    <property type="entry name" value="TGS"/>
    <property type="match status" value="1"/>
</dbReference>
<dbReference type="GO" id="GO:0005886">
    <property type="term" value="C:plasma membrane"/>
    <property type="evidence" value="ECO:0007669"/>
    <property type="project" value="TreeGrafter"/>
</dbReference>
<evidence type="ECO:0000256" key="1">
    <source>
        <dbReference type="ARBA" id="ARBA00025704"/>
    </source>
</evidence>
<comment type="similarity">
    <text evidence="2">Belongs to the relA/spoT family.</text>
</comment>
<dbReference type="InterPro" id="IPR004095">
    <property type="entry name" value="TGS"/>
</dbReference>
<dbReference type="SMART" id="SM00471">
    <property type="entry name" value="HDc"/>
    <property type="match status" value="1"/>
</dbReference>
<dbReference type="InterPro" id="IPR004811">
    <property type="entry name" value="RelA/Spo_fam"/>
</dbReference>
<dbReference type="Pfam" id="PF13328">
    <property type="entry name" value="HD_4"/>
    <property type="match status" value="1"/>
</dbReference>
<evidence type="ECO:0008006" key="7">
    <source>
        <dbReference type="Google" id="ProtNLM"/>
    </source>
</evidence>
<dbReference type="InterPro" id="IPR033655">
    <property type="entry name" value="TGS_RelA/SpoT"/>
</dbReference>
<comment type="function">
    <text evidence="2">In eubacteria ppGpp (guanosine 3'-diphosphate 5'-diphosphate) is a mediator of the stringent response that coordinates a variety of cellular activities in response to changes in nutritional abundance.</text>
</comment>